<dbReference type="AlphaFoldDB" id="A0ABD3UUJ9"/>
<dbReference type="FunFam" id="3.80.10.10:FF:001164">
    <property type="entry name" value="GH01279p"/>
    <property type="match status" value="1"/>
</dbReference>
<protein>
    <submittedName>
        <fullName evidence="6">Uncharacterized protein</fullName>
    </submittedName>
</protein>
<comment type="caution">
    <text evidence="6">The sequence shown here is derived from an EMBL/GenBank/DDBJ whole genome shotgun (WGS) entry which is preliminary data.</text>
</comment>
<name>A0ABD3UUJ9_SINWO</name>
<evidence type="ECO:0000313" key="6">
    <source>
        <dbReference type="EMBL" id="KAL3853139.1"/>
    </source>
</evidence>
<evidence type="ECO:0000256" key="2">
    <source>
        <dbReference type="ARBA" id="ARBA00022737"/>
    </source>
</evidence>
<proteinExistence type="predicted"/>
<dbReference type="Gene3D" id="3.80.10.10">
    <property type="entry name" value="Ribonuclease Inhibitor"/>
    <property type="match status" value="3"/>
</dbReference>
<feature type="signal peptide" evidence="5">
    <location>
        <begin position="1"/>
        <end position="18"/>
    </location>
</feature>
<keyword evidence="2" id="KW-0677">Repeat</keyword>
<keyword evidence="4" id="KW-1133">Transmembrane helix</keyword>
<gene>
    <name evidence="6" type="ORF">ACJMK2_016709</name>
</gene>
<dbReference type="PANTHER" id="PTHR24366">
    <property type="entry name" value="IG(IMMUNOGLOBULIN) AND LRR(LEUCINE RICH REPEAT) DOMAINS"/>
    <property type="match status" value="1"/>
</dbReference>
<keyword evidence="4" id="KW-0812">Transmembrane</keyword>
<evidence type="ECO:0000313" key="7">
    <source>
        <dbReference type="Proteomes" id="UP001634394"/>
    </source>
</evidence>
<dbReference type="Pfam" id="PF13306">
    <property type="entry name" value="LRR_5"/>
    <property type="match status" value="1"/>
</dbReference>
<keyword evidence="4" id="KW-0472">Membrane</keyword>
<organism evidence="6 7">
    <name type="scientific">Sinanodonta woodiana</name>
    <name type="common">Chinese pond mussel</name>
    <name type="synonym">Anodonta woodiana</name>
    <dbReference type="NCBI Taxonomy" id="1069815"/>
    <lineage>
        <taxon>Eukaryota</taxon>
        <taxon>Metazoa</taxon>
        <taxon>Spiralia</taxon>
        <taxon>Lophotrochozoa</taxon>
        <taxon>Mollusca</taxon>
        <taxon>Bivalvia</taxon>
        <taxon>Autobranchia</taxon>
        <taxon>Heteroconchia</taxon>
        <taxon>Palaeoheterodonta</taxon>
        <taxon>Unionida</taxon>
        <taxon>Unionoidea</taxon>
        <taxon>Unionidae</taxon>
        <taxon>Unioninae</taxon>
        <taxon>Sinanodonta</taxon>
    </lineage>
</organism>
<feature type="transmembrane region" description="Helical" evidence="4">
    <location>
        <begin position="916"/>
        <end position="939"/>
    </location>
</feature>
<dbReference type="Pfam" id="PF13855">
    <property type="entry name" value="LRR_8"/>
    <property type="match status" value="4"/>
</dbReference>
<sequence>MLSSWILILSNIAANVLSQDLCPDSQPVLCTCEMVQQVDRGYYKLVNCSDLGLSFVPDNLPLDAQEIDFSVNNLMVTEIDAFKSFPYLTYLSLANNNIDHIPSKGFSNLQYLKELDFTGNLLENISEETFYGLRELEVLKGLETNQILVNAFGVFDKLRMLSITIASEIVPENSFETLLVHTLKIKIMKAKSLPDSIFNFDKNTLTKLTIESKSLLTLPANLLSGLRLLKVFILQTQNLHTLPNNLFHDVDVCTVVMCKPVNLREIETHGVKSLPRDLFQGQESIERITIRGIEDLPAGIFNNLVTLDDLDLSESRLPFISQNLFSSMSSLKTLTLRSCNLMSVTDNIFQGLTSLMNLDVSNNSIQNLANCSFAPFRYSLERLNLSTNNLTDLDRHAFKDMNYLTFLDIADNRLKNLSPDVFYDLIRIRSLSLRNNFMTSLPVLIFRSQRNLREVDLSGNFLEHLPKDLFKGMSSLKRIDLSNNVITTLPDGITAYMFRLDLNMVNNPIHCECKLRSLIVRWIAASKILKIHGHCETPRYLYRAYLQSLTYDETCSDTDHASEIFSTVPSQPIELFPITLMPSTATNIFTVAVFSAGISSLIPAVESPQMKTSIDVLKTSFFEEKETTPVAMILNSKLQILSTSMDEKPYDVDVVQGTHSQILASSTVAALSTDPSQPMEIFLNTLMLSSATNIFSSSDYIAQMTRIYPLMSTAESLPITTTPDVPKVSYSLSNGKEIEIAHITSITNSKLPSSMDDKYFNVYVKKTHTPIFASAAIGSEYPSYAFPVTSLLSSFPVIYPLSRFPEDGNDDSSRKIIKPTPADSRWSKSDDDWSSKLTQETTTSMNVVMTVNATTITTNLSVKETKKATTSISSSNQTNININETMQPEFIISNQSFLSLARIQYKTVPIEETPSLYVAITVVIISFAIGLSIAAVIVWRKRRYRQRTYEVTPVSSKESTINKDSPVTTVSLTRIDDKRN</sequence>
<dbReference type="Proteomes" id="UP001634394">
    <property type="component" value="Unassembled WGS sequence"/>
</dbReference>
<keyword evidence="1" id="KW-0433">Leucine-rich repeat</keyword>
<accession>A0ABD3UUJ9</accession>
<keyword evidence="5" id="KW-0732">Signal</keyword>
<dbReference type="PANTHER" id="PTHR24366:SF96">
    <property type="entry name" value="LEUCINE RICH REPEAT CONTAINING 53"/>
    <property type="match status" value="1"/>
</dbReference>
<evidence type="ECO:0000256" key="3">
    <source>
        <dbReference type="SAM" id="MobiDB-lite"/>
    </source>
</evidence>
<dbReference type="EMBL" id="JBJQND010000015">
    <property type="protein sequence ID" value="KAL3853139.1"/>
    <property type="molecule type" value="Genomic_DNA"/>
</dbReference>
<reference evidence="6 7" key="1">
    <citation type="submission" date="2024-11" db="EMBL/GenBank/DDBJ databases">
        <title>Chromosome-level genome assembly of the freshwater bivalve Anodonta woodiana.</title>
        <authorList>
            <person name="Chen X."/>
        </authorList>
    </citation>
    <scope>NUCLEOTIDE SEQUENCE [LARGE SCALE GENOMIC DNA]</scope>
    <source>
        <strain evidence="6">MN2024</strain>
        <tissue evidence="6">Gills</tissue>
    </source>
</reference>
<dbReference type="InterPro" id="IPR032675">
    <property type="entry name" value="LRR_dom_sf"/>
</dbReference>
<evidence type="ECO:0000256" key="1">
    <source>
        <dbReference type="ARBA" id="ARBA00022614"/>
    </source>
</evidence>
<dbReference type="SUPFAM" id="SSF52047">
    <property type="entry name" value="RNI-like"/>
    <property type="match status" value="1"/>
</dbReference>
<dbReference type="PROSITE" id="PS51450">
    <property type="entry name" value="LRR"/>
    <property type="match status" value="4"/>
</dbReference>
<feature type="region of interest" description="Disordered" evidence="3">
    <location>
        <begin position="807"/>
        <end position="833"/>
    </location>
</feature>
<feature type="chain" id="PRO_5044895625" evidence="5">
    <location>
        <begin position="19"/>
        <end position="980"/>
    </location>
</feature>
<evidence type="ECO:0000256" key="4">
    <source>
        <dbReference type="SAM" id="Phobius"/>
    </source>
</evidence>
<dbReference type="SUPFAM" id="SSF52058">
    <property type="entry name" value="L domain-like"/>
    <property type="match status" value="1"/>
</dbReference>
<dbReference type="InterPro" id="IPR026906">
    <property type="entry name" value="LRR_5"/>
</dbReference>
<keyword evidence="7" id="KW-1185">Reference proteome</keyword>
<dbReference type="InterPro" id="IPR003591">
    <property type="entry name" value="Leu-rich_rpt_typical-subtyp"/>
</dbReference>
<dbReference type="SMART" id="SM00369">
    <property type="entry name" value="LRR_TYP"/>
    <property type="match status" value="11"/>
</dbReference>
<dbReference type="InterPro" id="IPR001611">
    <property type="entry name" value="Leu-rich_rpt"/>
</dbReference>
<evidence type="ECO:0000256" key="5">
    <source>
        <dbReference type="SAM" id="SignalP"/>
    </source>
</evidence>